<dbReference type="Gene3D" id="1.20.58.900">
    <property type="match status" value="1"/>
</dbReference>
<dbReference type="InterPro" id="IPR004012">
    <property type="entry name" value="Run_dom"/>
</dbReference>
<feature type="compositionally biased region" description="Polar residues" evidence="17">
    <location>
        <begin position="369"/>
        <end position="385"/>
    </location>
</feature>
<dbReference type="Proteomes" id="UP000710432">
    <property type="component" value="Unassembled WGS sequence"/>
</dbReference>
<accession>A0A8J6GAZ3</accession>
<keyword evidence="9" id="KW-0539">Nucleus</keyword>
<evidence type="ECO:0000256" key="13">
    <source>
        <dbReference type="ARBA" id="ARBA00034857"/>
    </source>
</evidence>
<protein>
    <recommendedName>
        <fullName evidence="14">Protein DBF4 homolog A</fullName>
    </recommendedName>
    <alternativeName>
        <fullName evidence="13">RUN domain-containing protein 3B</fullName>
    </alternativeName>
</protein>
<sequence>FSVKTLIDRSCFETIDDSSPEFNNFAAVLEQILSHRLKGQVTWFGYESPRSFWDYIRVACRKVSQNCICSIENMENVSSSRAKGRAWIRVALMEKHLSEYISTALRDFKTTRRFYEDGAIVLGEEANMLAGMLLGLNAIDFSFCLKGEGLDGTFPAVIDYTPYLKFEQSSDSISSDEEELRTFGSSDSESSTPENVGPPLIMDENSWFNKCKRVRQKYQLTLEQKGYLEELLRLRENQLSESVSQNKVLLQRIEDSDLAHKLEKEQLEYIIVELQDQLFKVLMDPLIIGSTSLYLNQHRKSEKHVLREMKESEAQAALAVSAQSTDIPFRVEEFLSKDISYLVSNKKEAKYAQTLGRISPVPSPESAYTAETTSPHPSHDGSSFKSPDRVCLSRGKLLAEKAVKDHDFIPANSILSNALSWGVKILHIDAGRLRKPFLKVEDVNRTYRPFYLQLTNMPSINCSTQKPCSPFDIDKPSSIQKQAQPKPRINTDGDKCGGTPVQLQLKEKRKKGYCECCLQKYEDLETHLLSEKHRNFAQSNQYQVVDDIVSKLVFEFVDYERDTPKKKRIKYSTGSLSSVSQNVLKNTEPKETLQLEPIFQKDMGESSGQLLKQDFQCEKTQKPEQKLVSASEPMTYSSTGVEGCDGKRVSMLHASDPDLRQDFTPLPPCKNEQEGILDVSGYKLIINRSDLEQRVGDSPGVPRSCVEVSYLSTENSPPQPKLTADNTHFSAKDLQDKEIHFVFGHDSDLVTLNPPKEHLPVRARTPPCSPHGPDECDTENTDNLPCGKIQRKVRMLLGQKKKTVDPSAELDTKRTEYPACEDRTCGSPVQSLLDLFQTSGEKSEFLGFTSYTENSGICDVLDIWEEENSSSLMSFLSSPSASTFVGF</sequence>
<dbReference type="AlphaFoldDB" id="A0A8J6GAZ3"/>
<feature type="non-terminal residue" evidence="20">
    <location>
        <position position="1"/>
    </location>
</feature>
<keyword evidence="2" id="KW-0597">Phosphoprotein</keyword>
<evidence type="ECO:0000313" key="21">
    <source>
        <dbReference type="Proteomes" id="UP000710432"/>
    </source>
</evidence>
<dbReference type="CDD" id="cd17700">
    <property type="entry name" value="RUN_RUNDC3B"/>
    <property type="match status" value="1"/>
</dbReference>
<evidence type="ECO:0000256" key="16">
    <source>
        <dbReference type="PROSITE-ProRule" id="PRU00600"/>
    </source>
</evidence>
<dbReference type="GO" id="GO:0005634">
    <property type="term" value="C:nucleus"/>
    <property type="evidence" value="ECO:0007669"/>
    <property type="project" value="UniProtKB-SubCell"/>
</dbReference>
<comment type="subcellular location">
    <subcellularLocation>
        <location evidence="1">Nucleus</location>
    </subcellularLocation>
</comment>
<dbReference type="Pfam" id="PF02759">
    <property type="entry name" value="RUN"/>
    <property type="match status" value="1"/>
</dbReference>
<evidence type="ECO:0000256" key="10">
    <source>
        <dbReference type="ARBA" id="ARBA00023306"/>
    </source>
</evidence>
<gene>
    <name evidence="20" type="ORF">LTLLF_171095</name>
</gene>
<evidence type="ECO:0000256" key="5">
    <source>
        <dbReference type="ARBA" id="ARBA00022737"/>
    </source>
</evidence>
<keyword evidence="8" id="KW-0175">Coiled coil</keyword>
<name>A0A8J6GAZ3_MICOH</name>
<keyword evidence="5" id="KW-0677">Repeat</keyword>
<dbReference type="EMBL" id="JAATJU010023834">
    <property type="protein sequence ID" value="KAH0506942.1"/>
    <property type="molecule type" value="Genomic_DNA"/>
</dbReference>
<evidence type="ECO:0000256" key="6">
    <source>
        <dbReference type="ARBA" id="ARBA00022771"/>
    </source>
</evidence>
<comment type="caution">
    <text evidence="20">The sequence shown here is derived from an EMBL/GenBank/DDBJ whole genome shotgun (WGS) entry which is preliminary data.</text>
</comment>
<dbReference type="PANTHER" id="PTHR46251:SF1">
    <property type="entry name" value="RUN DOMAIN-CONTAINING PROTEIN 3B"/>
    <property type="match status" value="1"/>
</dbReference>
<reference evidence="20" key="1">
    <citation type="submission" date="2020-03" db="EMBL/GenBank/DDBJ databases">
        <title>Studies in the Genomics of Life Span.</title>
        <authorList>
            <person name="Glass D."/>
        </authorList>
    </citation>
    <scope>NUCLEOTIDE SEQUENCE</scope>
    <source>
        <strain evidence="20">LTLLF</strain>
        <tissue evidence="20">Muscle</tissue>
    </source>
</reference>
<comment type="similarity">
    <text evidence="11">Belongs to the RUNDC3 family.</text>
</comment>
<evidence type="ECO:0000256" key="7">
    <source>
        <dbReference type="ARBA" id="ARBA00022833"/>
    </source>
</evidence>
<dbReference type="PANTHER" id="PTHR46251">
    <property type="entry name" value="RUN DOMAIN-CONTAINING 3 PROTEIN RUNDC3"/>
    <property type="match status" value="1"/>
</dbReference>
<dbReference type="Gene3D" id="2.10.50.40">
    <property type="match status" value="1"/>
</dbReference>
<evidence type="ECO:0000256" key="1">
    <source>
        <dbReference type="ARBA" id="ARBA00004123"/>
    </source>
</evidence>
<keyword evidence="10" id="KW-0131">Cell cycle</keyword>
<evidence type="ECO:0000256" key="2">
    <source>
        <dbReference type="ARBA" id="ARBA00022553"/>
    </source>
</evidence>
<dbReference type="SMART" id="SM00586">
    <property type="entry name" value="ZnF_DBF"/>
    <property type="match status" value="1"/>
</dbReference>
<evidence type="ECO:0000313" key="20">
    <source>
        <dbReference type="EMBL" id="KAH0506942.1"/>
    </source>
</evidence>
<feature type="compositionally biased region" description="Polar residues" evidence="17">
    <location>
        <begin position="183"/>
        <end position="194"/>
    </location>
</feature>
<evidence type="ECO:0000256" key="9">
    <source>
        <dbReference type="ARBA" id="ARBA00023242"/>
    </source>
</evidence>
<evidence type="ECO:0000256" key="8">
    <source>
        <dbReference type="ARBA" id="ARBA00023054"/>
    </source>
</evidence>
<evidence type="ECO:0000259" key="18">
    <source>
        <dbReference type="PROSITE" id="PS50826"/>
    </source>
</evidence>
<organism evidence="20 21">
    <name type="scientific">Microtus ochrogaster</name>
    <name type="common">Prairie vole</name>
    <dbReference type="NCBI Taxonomy" id="79684"/>
    <lineage>
        <taxon>Eukaryota</taxon>
        <taxon>Metazoa</taxon>
        <taxon>Chordata</taxon>
        <taxon>Craniata</taxon>
        <taxon>Vertebrata</taxon>
        <taxon>Euteleostomi</taxon>
        <taxon>Mammalia</taxon>
        <taxon>Eutheria</taxon>
        <taxon>Euarchontoglires</taxon>
        <taxon>Glires</taxon>
        <taxon>Rodentia</taxon>
        <taxon>Myomorpha</taxon>
        <taxon>Muroidea</taxon>
        <taxon>Cricetidae</taxon>
        <taxon>Arvicolinae</taxon>
        <taxon>Microtus</taxon>
    </lineage>
</organism>
<dbReference type="FunFam" id="6.10.250.3410:FF:000001">
    <property type="entry name" value="Protein DBF4 homolog A"/>
    <property type="match status" value="1"/>
</dbReference>
<feature type="region of interest" description="Disordered" evidence="17">
    <location>
        <begin position="753"/>
        <end position="779"/>
    </location>
</feature>
<evidence type="ECO:0000256" key="17">
    <source>
        <dbReference type="SAM" id="MobiDB-lite"/>
    </source>
</evidence>
<dbReference type="PROSITE" id="PS50826">
    <property type="entry name" value="RUN"/>
    <property type="match status" value="1"/>
</dbReference>
<dbReference type="InterPro" id="IPR047339">
    <property type="entry name" value="RUN_RUNDC3B"/>
</dbReference>
<dbReference type="InterPro" id="IPR006572">
    <property type="entry name" value="Znf_DBF"/>
</dbReference>
<dbReference type="InterPro" id="IPR038545">
    <property type="entry name" value="Znf_DBF_sf"/>
</dbReference>
<evidence type="ECO:0000256" key="11">
    <source>
        <dbReference type="ARBA" id="ARBA00034727"/>
    </source>
</evidence>
<feature type="region of interest" description="Disordered" evidence="17">
    <location>
        <begin position="171"/>
        <end position="196"/>
    </location>
</feature>
<keyword evidence="7" id="KW-0862">Zinc</keyword>
<keyword evidence="3" id="KW-0235">DNA replication</keyword>
<comment type="subunit">
    <text evidence="15">Forms a complex with CDC7. Note that CDC7 forms distinct complex either with DBF4A or DBF4B. Such complexes are stable upon replication stress. Interacts with MEN1, MCM2, ORC2, ORC4 and ORC6. Interacts (via IBM motifs) with PSIP1 (via IBD domain); phosphorylation increases its affinity for PSIP1.</text>
</comment>
<evidence type="ECO:0000256" key="12">
    <source>
        <dbReference type="ARBA" id="ARBA00034790"/>
    </source>
</evidence>
<evidence type="ECO:0000256" key="15">
    <source>
        <dbReference type="ARBA" id="ARBA00061819"/>
    </source>
</evidence>
<keyword evidence="4" id="KW-0479">Metal-binding</keyword>
<dbReference type="Gene3D" id="6.10.250.3410">
    <property type="entry name" value="DBF zinc finger"/>
    <property type="match status" value="1"/>
</dbReference>
<feature type="domain" description="DBF4-type" evidence="19">
    <location>
        <begin position="507"/>
        <end position="555"/>
    </location>
</feature>
<dbReference type="PROSITE" id="PS51265">
    <property type="entry name" value="ZF_DBF4"/>
    <property type="match status" value="1"/>
</dbReference>
<dbReference type="GO" id="GO:0003676">
    <property type="term" value="F:nucleic acid binding"/>
    <property type="evidence" value="ECO:0007669"/>
    <property type="project" value="InterPro"/>
</dbReference>
<feature type="domain" description="RUN" evidence="18">
    <location>
        <begin position="16"/>
        <end position="148"/>
    </location>
</feature>
<feature type="region of interest" description="Disordered" evidence="17">
    <location>
        <begin position="355"/>
        <end position="388"/>
    </location>
</feature>
<evidence type="ECO:0000256" key="3">
    <source>
        <dbReference type="ARBA" id="ARBA00022705"/>
    </source>
</evidence>
<evidence type="ECO:0000259" key="19">
    <source>
        <dbReference type="PROSITE" id="PS51265"/>
    </source>
</evidence>
<dbReference type="SUPFAM" id="SSF140741">
    <property type="entry name" value="RUN domain-like"/>
    <property type="match status" value="1"/>
</dbReference>
<comment type="subunit">
    <text evidence="12">Interacts with RAP2A.</text>
</comment>
<dbReference type="GO" id="GO:0008270">
    <property type="term" value="F:zinc ion binding"/>
    <property type="evidence" value="ECO:0007669"/>
    <property type="project" value="UniProtKB-KW"/>
</dbReference>
<dbReference type="InterPro" id="IPR047340">
    <property type="entry name" value="RUNDC3A_B"/>
</dbReference>
<dbReference type="SMART" id="SM00593">
    <property type="entry name" value="RUN"/>
    <property type="match status" value="1"/>
</dbReference>
<dbReference type="GO" id="GO:0006260">
    <property type="term" value="P:DNA replication"/>
    <property type="evidence" value="ECO:0007669"/>
    <property type="project" value="UniProtKB-KW"/>
</dbReference>
<evidence type="ECO:0000256" key="14">
    <source>
        <dbReference type="ARBA" id="ARBA00040397"/>
    </source>
</evidence>
<dbReference type="InterPro" id="IPR037213">
    <property type="entry name" value="Run_dom_sf"/>
</dbReference>
<proteinExistence type="inferred from homology"/>
<evidence type="ECO:0000256" key="4">
    <source>
        <dbReference type="ARBA" id="ARBA00022723"/>
    </source>
</evidence>
<dbReference type="FunFam" id="2.10.50.40:FF:000001">
    <property type="entry name" value="Protein DBF4 homolog A"/>
    <property type="match status" value="1"/>
</dbReference>
<dbReference type="Pfam" id="PF07535">
    <property type="entry name" value="zf-DBF"/>
    <property type="match status" value="1"/>
</dbReference>
<keyword evidence="6 16" id="KW-0863">Zinc-finger</keyword>